<name>A0A9X0U2G0_9BACT</name>
<dbReference type="RefSeq" id="WP_260697961.1">
    <property type="nucleotide sequence ID" value="NZ_JACHEB010000001.1"/>
</dbReference>
<sequence>MKYMCLRYYEPAKHVSVTEDEKHAMFANALSATTTCANGHFADGEALQPAELVDSVLVERQSRDDRRNLC</sequence>
<dbReference type="Proteomes" id="UP000535182">
    <property type="component" value="Unassembled WGS sequence"/>
</dbReference>
<evidence type="ECO:0000313" key="2">
    <source>
        <dbReference type="Proteomes" id="UP000535182"/>
    </source>
</evidence>
<dbReference type="AlphaFoldDB" id="A0A9X0U2G0"/>
<accession>A0A9X0U2G0</accession>
<proteinExistence type="predicted"/>
<comment type="caution">
    <text evidence="1">The sequence shown here is derived from an EMBL/GenBank/DDBJ whole genome shotgun (WGS) entry which is preliminary data.</text>
</comment>
<keyword evidence="2" id="KW-1185">Reference proteome</keyword>
<evidence type="ECO:0000313" key="1">
    <source>
        <dbReference type="EMBL" id="MBB5326860.1"/>
    </source>
</evidence>
<gene>
    <name evidence="1" type="ORF">HDF14_000454</name>
</gene>
<protein>
    <submittedName>
        <fullName evidence="1">Uncharacterized protein</fullName>
    </submittedName>
</protein>
<organism evidence="1 2">
    <name type="scientific">Tunturiibacter gelidiferens</name>
    <dbReference type="NCBI Taxonomy" id="3069689"/>
    <lineage>
        <taxon>Bacteria</taxon>
        <taxon>Pseudomonadati</taxon>
        <taxon>Acidobacteriota</taxon>
        <taxon>Terriglobia</taxon>
        <taxon>Terriglobales</taxon>
        <taxon>Acidobacteriaceae</taxon>
        <taxon>Tunturiibacter</taxon>
    </lineage>
</organism>
<dbReference type="EMBL" id="JACHEB010000001">
    <property type="protein sequence ID" value="MBB5326860.1"/>
    <property type="molecule type" value="Genomic_DNA"/>
</dbReference>
<reference evidence="1 2" key="1">
    <citation type="submission" date="2020-08" db="EMBL/GenBank/DDBJ databases">
        <title>Genomic Encyclopedia of Type Strains, Phase IV (KMG-V): Genome sequencing to study the core and pangenomes of soil and plant-associated prokaryotes.</title>
        <authorList>
            <person name="Whitman W."/>
        </authorList>
    </citation>
    <scope>NUCLEOTIDE SEQUENCE [LARGE SCALE GENOMIC DNA]</scope>
    <source>
        <strain evidence="1 2">X5P2</strain>
    </source>
</reference>
<dbReference type="Gene3D" id="3.30.70.1060">
    <property type="entry name" value="Dimeric alpha+beta barrel"/>
    <property type="match status" value="1"/>
</dbReference>